<dbReference type="PANTHER" id="PTHR43420:SF47">
    <property type="entry name" value="N-ACETYLTRANSFERASE DOMAIN-CONTAINING PROTEIN"/>
    <property type="match status" value="1"/>
</dbReference>
<dbReference type="OrthoDB" id="4228396at2"/>
<dbReference type="GO" id="GO:0016747">
    <property type="term" value="F:acyltransferase activity, transferring groups other than amino-acyl groups"/>
    <property type="evidence" value="ECO:0007669"/>
    <property type="project" value="InterPro"/>
</dbReference>
<gene>
    <name evidence="4" type="ORF">E0Y62_15405</name>
</gene>
<evidence type="ECO:0000313" key="4">
    <source>
        <dbReference type="EMBL" id="TCJ03191.1"/>
    </source>
</evidence>
<dbReference type="PANTHER" id="PTHR43420">
    <property type="entry name" value="ACETYLTRANSFERASE"/>
    <property type="match status" value="1"/>
</dbReference>
<organism evidence="4 5">
    <name type="scientific">Cytobacillus praedii</name>
    <dbReference type="NCBI Taxonomy" id="1742358"/>
    <lineage>
        <taxon>Bacteria</taxon>
        <taxon>Bacillati</taxon>
        <taxon>Bacillota</taxon>
        <taxon>Bacilli</taxon>
        <taxon>Bacillales</taxon>
        <taxon>Bacillaceae</taxon>
        <taxon>Cytobacillus</taxon>
    </lineage>
</organism>
<dbReference type="PROSITE" id="PS51186">
    <property type="entry name" value="GNAT"/>
    <property type="match status" value="1"/>
</dbReference>
<protein>
    <submittedName>
        <fullName evidence="4">GNAT family N-acetyltransferase</fullName>
    </submittedName>
</protein>
<dbReference type="EMBL" id="SJTH01000020">
    <property type="protein sequence ID" value="TCJ03191.1"/>
    <property type="molecule type" value="Genomic_DNA"/>
</dbReference>
<evidence type="ECO:0000259" key="3">
    <source>
        <dbReference type="PROSITE" id="PS51186"/>
    </source>
</evidence>
<dbReference type="Gene3D" id="3.40.630.30">
    <property type="match status" value="1"/>
</dbReference>
<comment type="caution">
    <text evidence="4">The sequence shown here is derived from an EMBL/GenBank/DDBJ whole genome shotgun (WGS) entry which is preliminary data.</text>
</comment>
<dbReference type="InterPro" id="IPR000182">
    <property type="entry name" value="GNAT_dom"/>
</dbReference>
<keyword evidence="2" id="KW-0012">Acyltransferase</keyword>
<evidence type="ECO:0000256" key="1">
    <source>
        <dbReference type="ARBA" id="ARBA00022679"/>
    </source>
</evidence>
<dbReference type="Proteomes" id="UP000293846">
    <property type="component" value="Unassembled WGS sequence"/>
</dbReference>
<proteinExistence type="predicted"/>
<accession>A0A4R1ASN1</accession>
<feature type="domain" description="N-acetyltransferase" evidence="3">
    <location>
        <begin position="2"/>
        <end position="162"/>
    </location>
</feature>
<name>A0A4R1ASN1_9BACI</name>
<keyword evidence="5" id="KW-1185">Reference proteome</keyword>
<dbReference type="STRING" id="1742358.GCA_001439605_01635"/>
<keyword evidence="1 4" id="KW-0808">Transferase</keyword>
<sequence>MIEIKRLKDCTIEEGVEAWNTGFEGYYFDATTTADKFITRLVQEGLSPNLSIVAFLDKKPIGIIKNGIREFNGQKLAWNGGTGVALELRKKGIGKMLMEETLSILNKEQVDYASLEAISDNSKAISLYEKMGYEIVDHLEYLGLNGQLDRSYSAIPLVKYRVDRAVPQQIGLIPFYKGMNPWQTQWQSAKDGEAIIVKDLDGNQKGYAYFRRSFNNEGKHLNTVLYQCEVEPELERKDAEQLTRYLINEVFRSFTDDINRVIPNLPIAQSALTHSVLKEIGFKSMTEQVYMIRKM</sequence>
<dbReference type="InterPro" id="IPR050680">
    <property type="entry name" value="YpeA/RimI_acetyltransf"/>
</dbReference>
<dbReference type="CDD" id="cd04301">
    <property type="entry name" value="NAT_SF"/>
    <property type="match status" value="1"/>
</dbReference>
<reference evidence="4 5" key="1">
    <citation type="submission" date="2019-03" db="EMBL/GenBank/DDBJ databases">
        <authorList>
            <person name="Jensen L."/>
            <person name="Storgaard J."/>
            <person name="Sulaj E."/>
            <person name="Schramm A."/>
            <person name="Marshall I.P.G."/>
        </authorList>
    </citation>
    <scope>NUCLEOTIDE SEQUENCE [LARGE SCALE GENOMIC DNA]</scope>
    <source>
        <strain evidence="4 5">2017H2G3</strain>
    </source>
</reference>
<dbReference type="RefSeq" id="WP_057766923.1">
    <property type="nucleotide sequence ID" value="NZ_CP183326.1"/>
</dbReference>
<dbReference type="SUPFAM" id="SSF55729">
    <property type="entry name" value="Acyl-CoA N-acyltransferases (Nat)"/>
    <property type="match status" value="1"/>
</dbReference>
<evidence type="ECO:0000313" key="5">
    <source>
        <dbReference type="Proteomes" id="UP000293846"/>
    </source>
</evidence>
<dbReference type="InterPro" id="IPR016181">
    <property type="entry name" value="Acyl_CoA_acyltransferase"/>
</dbReference>
<dbReference type="AlphaFoldDB" id="A0A4R1ASN1"/>
<dbReference type="Pfam" id="PF00583">
    <property type="entry name" value="Acetyltransf_1"/>
    <property type="match status" value="1"/>
</dbReference>
<evidence type="ECO:0000256" key="2">
    <source>
        <dbReference type="ARBA" id="ARBA00023315"/>
    </source>
</evidence>